<comment type="caution">
    <text evidence="2">The sequence shown here is derived from an EMBL/GenBank/DDBJ whole genome shotgun (WGS) entry which is preliminary data.</text>
</comment>
<feature type="region of interest" description="Disordered" evidence="1">
    <location>
        <begin position="1"/>
        <end position="22"/>
    </location>
</feature>
<dbReference type="EMBL" id="PJEX01000070">
    <property type="protein sequence ID" value="TKW56358.1"/>
    <property type="molecule type" value="Genomic_DNA"/>
</dbReference>
<sequence length="239" mass="26153">MPHECVPRESEASLPMDPDPEEVLRRRRLARFSTRLSVCRVDDIWTAGNTGSSSSSSSSSATSSLPRNNQTDLNPAQSTEHFPGGRRSVALDTPRPLTSPATELDTGDPALLLPARNPASRNSQAATSSSEPSRQIPPTRDYGDCLPCTVHPLDPSPFQRTRSLRRCSRRLSDSVRGNSVLLDPAEADVVNSAPHYAERPLPPLPVSSPQPPTENDEEEGIWCSTKQEQEVLEEIVRLL</sequence>
<dbReference type="AlphaFoldDB" id="A0A4U6XL42"/>
<dbReference type="OrthoDB" id="10476253at2759"/>
<feature type="compositionally biased region" description="Polar residues" evidence="1">
    <location>
        <begin position="119"/>
        <end position="133"/>
    </location>
</feature>
<proteinExistence type="predicted"/>
<evidence type="ECO:0000313" key="2">
    <source>
        <dbReference type="EMBL" id="TKW56358.1"/>
    </source>
</evidence>
<feature type="compositionally biased region" description="Basic and acidic residues" evidence="1">
    <location>
        <begin position="1"/>
        <end position="11"/>
    </location>
</feature>
<feature type="region of interest" description="Disordered" evidence="1">
    <location>
        <begin position="191"/>
        <end position="220"/>
    </location>
</feature>
<dbReference type="Proteomes" id="UP000310108">
    <property type="component" value="Unassembled WGS sequence"/>
</dbReference>
<feature type="region of interest" description="Disordered" evidence="1">
    <location>
        <begin position="43"/>
        <end position="142"/>
    </location>
</feature>
<evidence type="ECO:0000313" key="3">
    <source>
        <dbReference type="Proteomes" id="UP000310108"/>
    </source>
</evidence>
<organism evidence="2 3">
    <name type="scientific">Colletotrichum tanaceti</name>
    <dbReference type="NCBI Taxonomy" id="1306861"/>
    <lineage>
        <taxon>Eukaryota</taxon>
        <taxon>Fungi</taxon>
        <taxon>Dikarya</taxon>
        <taxon>Ascomycota</taxon>
        <taxon>Pezizomycotina</taxon>
        <taxon>Sordariomycetes</taxon>
        <taxon>Hypocreomycetidae</taxon>
        <taxon>Glomerellales</taxon>
        <taxon>Glomerellaceae</taxon>
        <taxon>Colletotrichum</taxon>
        <taxon>Colletotrichum destructivum species complex</taxon>
    </lineage>
</organism>
<feature type="compositionally biased region" description="Pro residues" evidence="1">
    <location>
        <begin position="200"/>
        <end position="212"/>
    </location>
</feature>
<feature type="compositionally biased region" description="Polar residues" evidence="1">
    <location>
        <begin position="65"/>
        <end position="80"/>
    </location>
</feature>
<name>A0A4U6XL42_9PEZI</name>
<feature type="compositionally biased region" description="Low complexity" evidence="1">
    <location>
        <begin position="52"/>
        <end position="64"/>
    </location>
</feature>
<accession>A0A4U6XL42</accession>
<keyword evidence="3" id="KW-1185">Reference proteome</keyword>
<gene>
    <name evidence="2" type="ORF">CTA1_7213</name>
</gene>
<evidence type="ECO:0000256" key="1">
    <source>
        <dbReference type="SAM" id="MobiDB-lite"/>
    </source>
</evidence>
<protein>
    <submittedName>
        <fullName evidence="2">Uncharacterized protein</fullName>
    </submittedName>
</protein>
<reference evidence="2 3" key="1">
    <citation type="journal article" date="2019" name="PLoS ONE">
        <title>Comparative genome analysis indicates high evolutionary potential of pathogenicity genes in Colletotrichum tanaceti.</title>
        <authorList>
            <person name="Lelwala R.V."/>
            <person name="Korhonen P.K."/>
            <person name="Young N.D."/>
            <person name="Scott J.B."/>
            <person name="Ades P.A."/>
            <person name="Gasser R.B."/>
            <person name="Taylor P.W.J."/>
        </authorList>
    </citation>
    <scope>NUCLEOTIDE SEQUENCE [LARGE SCALE GENOMIC DNA]</scope>
    <source>
        <strain evidence="2">BRIP57314</strain>
    </source>
</reference>